<sequence>MNKDSIEYLYLTTYKTGLKQVLERMRAYTPGLYGTLISSIETHNITNPKLVDQSTFTLWHDRLGHPGKTMMYRIIEISNGHPLKDLKFLVRGDFTCSACSLGKLITKPSMTKVNLESPMFLERIQGDICGPITPSCGPFKYFMVLIDTSTRWSHVSLLSTQNVAFARLLAQIIKLRAHFPDYPIKRIRLDNAGEFTSKSFNNYCQSIGIVVEHPVAHVHTQNGLAESLIKRLQLIARPLLMRSKLPSSAWGHAILHAASLIRFRPTAYHKFSPLQLVSGREPNISHLKVFGFAVYVPIPPPQRTKMGPQRRLGIYVFQSPSIIKYLEPMTGDQFTARYLDCQFNETIFPILGGEDKEIKRKDIAWNATSMSFLDPRTNDSELEVQRIIHLQNIANRLPDAFIDTKKVTKSHISVENIPVRLEVPEVTFTQTKAFESQIRRKRGRPLGSKDANPRKRNKHIVSINHDANVTTSNVSEDKIPEVILSKDPKRNKQDLNDSCEMSINYAHNSLGWYRKEIEMNDIFAYSIAVEIMDEDDNDPQTMEECRYQND</sequence>
<dbReference type="AlphaFoldDB" id="A0AAW2LAH4"/>
<accession>A0AAW2LAH4</accession>
<proteinExistence type="predicted"/>
<dbReference type="InterPro" id="IPR001584">
    <property type="entry name" value="Integrase_cat-core"/>
</dbReference>
<evidence type="ECO:0000259" key="1">
    <source>
        <dbReference type="PROSITE" id="PS50994"/>
    </source>
</evidence>
<dbReference type="SUPFAM" id="SSF53098">
    <property type="entry name" value="Ribonuclease H-like"/>
    <property type="match status" value="1"/>
</dbReference>
<feature type="domain" description="Integrase catalytic" evidence="1">
    <location>
        <begin position="114"/>
        <end position="281"/>
    </location>
</feature>
<dbReference type="InterPro" id="IPR039537">
    <property type="entry name" value="Retrotran_Ty1/copia-like"/>
</dbReference>
<gene>
    <name evidence="2" type="ORF">Sradi_5420900</name>
</gene>
<organism evidence="2">
    <name type="scientific">Sesamum radiatum</name>
    <name type="common">Black benniseed</name>
    <dbReference type="NCBI Taxonomy" id="300843"/>
    <lineage>
        <taxon>Eukaryota</taxon>
        <taxon>Viridiplantae</taxon>
        <taxon>Streptophyta</taxon>
        <taxon>Embryophyta</taxon>
        <taxon>Tracheophyta</taxon>
        <taxon>Spermatophyta</taxon>
        <taxon>Magnoliopsida</taxon>
        <taxon>eudicotyledons</taxon>
        <taxon>Gunneridae</taxon>
        <taxon>Pentapetalae</taxon>
        <taxon>asterids</taxon>
        <taxon>lamiids</taxon>
        <taxon>Lamiales</taxon>
        <taxon>Pedaliaceae</taxon>
        <taxon>Sesamum</taxon>
    </lineage>
</organism>
<dbReference type="PANTHER" id="PTHR42648:SF25">
    <property type="entry name" value="RNA-DIRECTED DNA POLYMERASE"/>
    <property type="match status" value="1"/>
</dbReference>
<dbReference type="Pfam" id="PF13976">
    <property type="entry name" value="gag_pre-integrs"/>
    <property type="match status" value="1"/>
</dbReference>
<protein>
    <recommendedName>
        <fullName evidence="1">Integrase catalytic domain-containing protein</fullName>
    </recommendedName>
</protein>
<dbReference type="GO" id="GO:0015074">
    <property type="term" value="P:DNA integration"/>
    <property type="evidence" value="ECO:0007669"/>
    <property type="project" value="InterPro"/>
</dbReference>
<reference evidence="2" key="1">
    <citation type="submission" date="2020-06" db="EMBL/GenBank/DDBJ databases">
        <authorList>
            <person name="Li T."/>
            <person name="Hu X."/>
            <person name="Zhang T."/>
            <person name="Song X."/>
            <person name="Zhang H."/>
            <person name="Dai N."/>
            <person name="Sheng W."/>
            <person name="Hou X."/>
            <person name="Wei L."/>
        </authorList>
    </citation>
    <scope>NUCLEOTIDE SEQUENCE</scope>
    <source>
        <strain evidence="2">G02</strain>
        <tissue evidence="2">Leaf</tissue>
    </source>
</reference>
<dbReference type="InterPro" id="IPR025724">
    <property type="entry name" value="GAG-pre-integrase_dom"/>
</dbReference>
<dbReference type="EMBL" id="JACGWJ010000025">
    <property type="protein sequence ID" value="KAL0315427.1"/>
    <property type="molecule type" value="Genomic_DNA"/>
</dbReference>
<name>A0AAW2LAH4_SESRA</name>
<dbReference type="Pfam" id="PF00665">
    <property type="entry name" value="rve"/>
    <property type="match status" value="1"/>
</dbReference>
<dbReference type="PROSITE" id="PS50994">
    <property type="entry name" value="INTEGRASE"/>
    <property type="match status" value="1"/>
</dbReference>
<dbReference type="PANTHER" id="PTHR42648">
    <property type="entry name" value="TRANSPOSASE, PUTATIVE-RELATED"/>
    <property type="match status" value="1"/>
</dbReference>
<dbReference type="Gene3D" id="3.30.420.10">
    <property type="entry name" value="Ribonuclease H-like superfamily/Ribonuclease H"/>
    <property type="match status" value="1"/>
</dbReference>
<dbReference type="InterPro" id="IPR036397">
    <property type="entry name" value="RNaseH_sf"/>
</dbReference>
<reference evidence="2" key="2">
    <citation type="journal article" date="2024" name="Plant">
        <title>Genomic evolution and insights into agronomic trait innovations of Sesamum species.</title>
        <authorList>
            <person name="Miao H."/>
            <person name="Wang L."/>
            <person name="Qu L."/>
            <person name="Liu H."/>
            <person name="Sun Y."/>
            <person name="Le M."/>
            <person name="Wang Q."/>
            <person name="Wei S."/>
            <person name="Zheng Y."/>
            <person name="Lin W."/>
            <person name="Duan Y."/>
            <person name="Cao H."/>
            <person name="Xiong S."/>
            <person name="Wang X."/>
            <person name="Wei L."/>
            <person name="Li C."/>
            <person name="Ma Q."/>
            <person name="Ju M."/>
            <person name="Zhao R."/>
            <person name="Li G."/>
            <person name="Mu C."/>
            <person name="Tian Q."/>
            <person name="Mei H."/>
            <person name="Zhang T."/>
            <person name="Gao T."/>
            <person name="Zhang H."/>
        </authorList>
    </citation>
    <scope>NUCLEOTIDE SEQUENCE</scope>
    <source>
        <strain evidence="2">G02</strain>
    </source>
</reference>
<comment type="caution">
    <text evidence="2">The sequence shown here is derived from an EMBL/GenBank/DDBJ whole genome shotgun (WGS) entry which is preliminary data.</text>
</comment>
<dbReference type="GO" id="GO:0003676">
    <property type="term" value="F:nucleic acid binding"/>
    <property type="evidence" value="ECO:0007669"/>
    <property type="project" value="InterPro"/>
</dbReference>
<evidence type="ECO:0000313" key="2">
    <source>
        <dbReference type="EMBL" id="KAL0315427.1"/>
    </source>
</evidence>
<dbReference type="InterPro" id="IPR012337">
    <property type="entry name" value="RNaseH-like_sf"/>
</dbReference>